<proteinExistence type="predicted"/>
<reference evidence="2" key="1">
    <citation type="submission" date="2016-11" db="EMBL/GenBank/DDBJ databases">
        <authorList>
            <person name="Varghese N."/>
            <person name="Submissions S."/>
        </authorList>
    </citation>
    <scope>NUCLEOTIDE SEQUENCE [LARGE SCALE GENOMIC DNA]</scope>
    <source>
        <strain evidence="2">DSM 24579</strain>
    </source>
</reference>
<dbReference type="RefSeq" id="WP_072875866.1">
    <property type="nucleotide sequence ID" value="NZ_FQVT01000001.1"/>
</dbReference>
<organism evidence="1 2">
    <name type="scientific">Salegentibacter echinorum</name>
    <dbReference type="NCBI Taxonomy" id="1073325"/>
    <lineage>
        <taxon>Bacteria</taxon>
        <taxon>Pseudomonadati</taxon>
        <taxon>Bacteroidota</taxon>
        <taxon>Flavobacteriia</taxon>
        <taxon>Flavobacteriales</taxon>
        <taxon>Flavobacteriaceae</taxon>
        <taxon>Salegentibacter</taxon>
    </lineage>
</organism>
<name>A0A1M5BWL3_SALEC</name>
<evidence type="ECO:0000313" key="1">
    <source>
        <dbReference type="EMBL" id="SHF46806.1"/>
    </source>
</evidence>
<gene>
    <name evidence="1" type="ORF">SAMN05444483_101223</name>
</gene>
<accession>A0A1M5BWL3</accession>
<dbReference type="PANTHER" id="PTHR40045:SF1">
    <property type="entry name" value="YQCI_YCGG FAMILY PROTEIN"/>
    <property type="match status" value="1"/>
</dbReference>
<dbReference type="STRING" id="1073325.SAMN05444483_101223"/>
<dbReference type="InterPro" id="IPR014988">
    <property type="entry name" value="Uncharacterised_YqcI/YcgG"/>
</dbReference>
<dbReference type="OrthoDB" id="283514at2"/>
<dbReference type="AlphaFoldDB" id="A0A1M5BWL3"/>
<keyword evidence="2" id="KW-1185">Reference proteome</keyword>
<sequence length="219" mass="25779">MAHNAQKESMLTAFHDFIIKENHPCIMAQTVFKMDSVDFHSYSNFGSEETGKLIMRDLKVYLKNYDFTSNDFFTFIAAFENEEKFSEKEFEKMLWQQLQHLHNLDEEAWDPSVSDDVNDDSFSFSLYNRAFYIVGLHPNSSRLARQSPFPAIVFNLHWQFEKLREMGSYETVRDRIRDRDEALQGSVNPMMQDFGAGSEAKQYSGRKVGKDWKCPFHKY</sequence>
<evidence type="ECO:0000313" key="2">
    <source>
        <dbReference type="Proteomes" id="UP000183945"/>
    </source>
</evidence>
<protein>
    <recommendedName>
        <fullName evidence="3">YqcI/YcgG family protein</fullName>
    </recommendedName>
</protein>
<dbReference type="Proteomes" id="UP000183945">
    <property type="component" value="Unassembled WGS sequence"/>
</dbReference>
<evidence type="ECO:0008006" key="3">
    <source>
        <dbReference type="Google" id="ProtNLM"/>
    </source>
</evidence>
<dbReference type="PANTHER" id="PTHR40045">
    <property type="entry name" value="YCGG FAMILY PROTEIN"/>
    <property type="match status" value="1"/>
</dbReference>
<dbReference type="Pfam" id="PF08892">
    <property type="entry name" value="YqcI_YcgG"/>
    <property type="match status" value="1"/>
</dbReference>
<dbReference type="NCBIfam" id="NF041366">
    <property type="entry name" value="GntA_guanitoxin"/>
    <property type="match status" value="1"/>
</dbReference>
<dbReference type="EMBL" id="FQVT01000001">
    <property type="protein sequence ID" value="SHF46806.1"/>
    <property type="molecule type" value="Genomic_DNA"/>
</dbReference>